<reference evidence="2 3" key="1">
    <citation type="submission" date="2017-09" db="EMBL/GenBank/DDBJ databases">
        <authorList>
            <person name="Ehlers B."/>
            <person name="Leendertz F.H."/>
        </authorList>
    </citation>
    <scope>NUCLEOTIDE SEQUENCE [LARGE SCALE GENOMIC DNA]</scope>
    <source>
        <strain evidence="2 3">DSM 18289</strain>
    </source>
</reference>
<dbReference type="InterPro" id="IPR000639">
    <property type="entry name" value="Epox_hydrolase-like"/>
</dbReference>
<dbReference type="Proteomes" id="UP000219439">
    <property type="component" value="Unassembled WGS sequence"/>
</dbReference>
<dbReference type="InterPro" id="IPR050228">
    <property type="entry name" value="Carboxylesterase_BioH"/>
</dbReference>
<dbReference type="SUPFAM" id="SSF53474">
    <property type="entry name" value="alpha/beta-Hydrolases"/>
    <property type="match status" value="1"/>
</dbReference>
<dbReference type="InterPro" id="IPR000073">
    <property type="entry name" value="AB_hydrolase_1"/>
</dbReference>
<accession>A0A285NG63</accession>
<protein>
    <submittedName>
        <fullName evidence="2">Pimeloyl-ACP methyl ester carboxylesterase</fullName>
    </submittedName>
</protein>
<sequence>MAEALEFEGTEGNRLAADLRGSEGQPVILLHGGGQTRHSWKGSAQQLSERGMRAITIDLRGHGQSDWLNSGYYRFRDYAADAKVVFEQIEVQFGVKPIAVGASLGGISSLLAEGEAADALLNGLVLVDITPRMDPGGVSKILSFMGDRIHDGFATIEEAGEAIARYLPHRVKPTSLDGLRKNLRLGEDGRYRWHWDPRFLNGPNSVHSDHEESERRLVAAARNLRIPVQLVRGGKSELVSKEHADEFMQMVPHALYYDVSEAGHMVAGDKNDVFCQAVLSFVEHIKAA</sequence>
<gene>
    <name evidence="2" type="ORF">SAMN06265368_1706</name>
</gene>
<dbReference type="InterPro" id="IPR029058">
    <property type="entry name" value="AB_hydrolase_fold"/>
</dbReference>
<feature type="domain" description="AB hydrolase-1" evidence="1">
    <location>
        <begin position="26"/>
        <end position="266"/>
    </location>
</feature>
<name>A0A285NG63_9HYPH</name>
<evidence type="ECO:0000313" key="2">
    <source>
        <dbReference type="EMBL" id="SNZ08502.1"/>
    </source>
</evidence>
<dbReference type="EMBL" id="OBEL01000001">
    <property type="protein sequence ID" value="SNZ08502.1"/>
    <property type="molecule type" value="Genomic_DNA"/>
</dbReference>
<dbReference type="AlphaFoldDB" id="A0A285NG63"/>
<dbReference type="GO" id="GO:0003824">
    <property type="term" value="F:catalytic activity"/>
    <property type="evidence" value="ECO:0007669"/>
    <property type="project" value="InterPro"/>
</dbReference>
<dbReference type="PRINTS" id="PR00412">
    <property type="entry name" value="EPOXHYDRLASE"/>
</dbReference>
<dbReference type="Gene3D" id="3.40.50.1820">
    <property type="entry name" value="alpha/beta hydrolase"/>
    <property type="match status" value="1"/>
</dbReference>
<organism evidence="2 3">
    <name type="scientific">Cohaesibacter gelatinilyticus</name>
    <dbReference type="NCBI Taxonomy" id="372072"/>
    <lineage>
        <taxon>Bacteria</taxon>
        <taxon>Pseudomonadati</taxon>
        <taxon>Pseudomonadota</taxon>
        <taxon>Alphaproteobacteria</taxon>
        <taxon>Hyphomicrobiales</taxon>
        <taxon>Cohaesibacteraceae</taxon>
    </lineage>
</organism>
<evidence type="ECO:0000259" key="1">
    <source>
        <dbReference type="Pfam" id="PF00561"/>
    </source>
</evidence>
<dbReference type="PANTHER" id="PTHR43194">
    <property type="entry name" value="HYDROLASE ALPHA/BETA FOLD FAMILY"/>
    <property type="match status" value="1"/>
</dbReference>
<dbReference type="PANTHER" id="PTHR43194:SF2">
    <property type="entry name" value="PEROXISOMAL MEMBRANE PROTEIN LPX1"/>
    <property type="match status" value="1"/>
</dbReference>
<dbReference type="RefSeq" id="WP_342068274.1">
    <property type="nucleotide sequence ID" value="NZ_OBEL01000001.1"/>
</dbReference>
<proteinExistence type="predicted"/>
<keyword evidence="3" id="KW-1185">Reference proteome</keyword>
<evidence type="ECO:0000313" key="3">
    <source>
        <dbReference type="Proteomes" id="UP000219439"/>
    </source>
</evidence>
<dbReference type="Pfam" id="PF00561">
    <property type="entry name" value="Abhydrolase_1"/>
    <property type="match status" value="1"/>
</dbReference>